<keyword evidence="3" id="KW-1185">Reference proteome</keyword>
<evidence type="ECO:0000313" key="2">
    <source>
        <dbReference type="Ensembl" id="ENSHHUP00000031522.1"/>
    </source>
</evidence>
<sequence length="94" mass="10162">MSVVDIYRRKPNSLHDLHVNPPLQMDLGNTGKVGATDAAQFLKKSGLSDSTLEKVSSTFHTLCCHDTRILTSNPEWPDGSHSSVKAQDSLLGGT</sequence>
<reference evidence="2" key="2">
    <citation type="submission" date="2025-08" db="UniProtKB">
        <authorList>
            <consortium name="Ensembl"/>
        </authorList>
    </citation>
    <scope>IDENTIFICATION</scope>
</reference>
<protein>
    <submittedName>
        <fullName evidence="2">Uncharacterized protein</fullName>
    </submittedName>
</protein>
<accession>A0A4W5LZN8</accession>
<evidence type="ECO:0000313" key="3">
    <source>
        <dbReference type="Proteomes" id="UP000314982"/>
    </source>
</evidence>
<proteinExistence type="predicted"/>
<reference evidence="2" key="3">
    <citation type="submission" date="2025-09" db="UniProtKB">
        <authorList>
            <consortium name="Ensembl"/>
        </authorList>
    </citation>
    <scope>IDENTIFICATION</scope>
</reference>
<name>A0A4W5LZN8_9TELE</name>
<evidence type="ECO:0000256" key="1">
    <source>
        <dbReference type="SAM" id="MobiDB-lite"/>
    </source>
</evidence>
<reference evidence="3" key="1">
    <citation type="submission" date="2018-06" db="EMBL/GenBank/DDBJ databases">
        <title>Genome assembly of Danube salmon.</title>
        <authorList>
            <person name="Macqueen D.J."/>
            <person name="Gundappa M.K."/>
        </authorList>
    </citation>
    <scope>NUCLEOTIDE SEQUENCE [LARGE SCALE GENOMIC DNA]</scope>
</reference>
<dbReference type="Proteomes" id="UP000314982">
    <property type="component" value="Unassembled WGS sequence"/>
</dbReference>
<feature type="region of interest" description="Disordered" evidence="1">
    <location>
        <begin position="72"/>
        <end position="94"/>
    </location>
</feature>
<feature type="compositionally biased region" description="Polar residues" evidence="1">
    <location>
        <begin position="72"/>
        <end position="86"/>
    </location>
</feature>
<organism evidence="2 3">
    <name type="scientific">Hucho hucho</name>
    <name type="common">huchen</name>
    <dbReference type="NCBI Taxonomy" id="62062"/>
    <lineage>
        <taxon>Eukaryota</taxon>
        <taxon>Metazoa</taxon>
        <taxon>Chordata</taxon>
        <taxon>Craniata</taxon>
        <taxon>Vertebrata</taxon>
        <taxon>Euteleostomi</taxon>
        <taxon>Actinopterygii</taxon>
        <taxon>Neopterygii</taxon>
        <taxon>Teleostei</taxon>
        <taxon>Protacanthopterygii</taxon>
        <taxon>Salmoniformes</taxon>
        <taxon>Salmonidae</taxon>
        <taxon>Salmoninae</taxon>
        <taxon>Hucho</taxon>
    </lineage>
</organism>
<dbReference type="Ensembl" id="ENSHHUT00000032826.1">
    <property type="protein sequence ID" value="ENSHHUP00000031522.1"/>
    <property type="gene ID" value="ENSHHUG00000020026.1"/>
</dbReference>
<dbReference type="AlphaFoldDB" id="A0A4W5LZN8"/>